<keyword evidence="4" id="KW-1185">Reference proteome</keyword>
<dbReference type="InterPro" id="IPR014529">
    <property type="entry name" value="UCP026631"/>
</dbReference>
<feature type="transmembrane region" description="Helical" evidence="1">
    <location>
        <begin position="222"/>
        <end position="246"/>
    </location>
</feature>
<dbReference type="AlphaFoldDB" id="A0A1A6AM90"/>
<dbReference type="RefSeq" id="WP_242872156.1">
    <property type="nucleotide sequence ID" value="NZ_LROS01000044.1"/>
</dbReference>
<feature type="transmembrane region" description="Helical" evidence="1">
    <location>
        <begin position="42"/>
        <end position="62"/>
    </location>
</feature>
<evidence type="ECO:0000313" key="4">
    <source>
        <dbReference type="Proteomes" id="UP000093954"/>
    </source>
</evidence>
<gene>
    <name evidence="3" type="ORF">CLRAG_31310</name>
</gene>
<keyword evidence="1" id="KW-1133">Transmembrane helix</keyword>
<feature type="transmembrane region" description="Helical" evidence="1">
    <location>
        <begin position="12"/>
        <end position="36"/>
    </location>
</feature>
<accession>A0A1A6AM90</accession>
<feature type="transmembrane region" description="Helical" evidence="1">
    <location>
        <begin position="348"/>
        <end position="369"/>
    </location>
</feature>
<comment type="caution">
    <text evidence="3">The sequence shown here is derived from an EMBL/GenBank/DDBJ whole genome shotgun (WGS) entry which is preliminary data.</text>
</comment>
<name>A0A1A6AM90_9CLOT</name>
<feature type="transmembrane region" description="Helical" evidence="1">
    <location>
        <begin position="375"/>
        <end position="393"/>
    </location>
</feature>
<evidence type="ECO:0000313" key="3">
    <source>
        <dbReference type="EMBL" id="OBR91189.1"/>
    </source>
</evidence>
<feature type="transmembrane region" description="Helical" evidence="1">
    <location>
        <begin position="168"/>
        <end position="192"/>
    </location>
</feature>
<dbReference type="EMBL" id="LROS01000044">
    <property type="protein sequence ID" value="OBR91189.1"/>
    <property type="molecule type" value="Genomic_DNA"/>
</dbReference>
<dbReference type="Proteomes" id="UP000093954">
    <property type="component" value="Unassembled WGS sequence"/>
</dbReference>
<dbReference type="Pfam" id="PF03703">
    <property type="entry name" value="bPH_2"/>
    <property type="match status" value="2"/>
</dbReference>
<evidence type="ECO:0000259" key="2">
    <source>
        <dbReference type="Pfam" id="PF03703"/>
    </source>
</evidence>
<keyword evidence="1" id="KW-0812">Transmembrane</keyword>
<sequence length="471" mass="55445">MIKLDRVERNHFFKLFYSLGTILKEMIGIIFASGFLIKWIGFRLGILIAVILLILLLAYEIIEWRKNIFIIREKYIYHKEGVFSVKKIEVPLEKINTVDISTNFFEQIFNAATIKIDTGDAKDHGNELKFTLNRGRAEELRNILLKENTNTLKNKYEQESYSLGSKELFIYSIISNSLFKGLAILLAIQQFFEERVKRLLKLNIDISKYFRGFNYTTFYEKIYTIAIIVCIILFVSLCLSIIYNFIKYYNFRMWADNNKICINYGALNKKNYSFDREKIKGIHLKQTILMQVFGYFTIEIESIGYGDEKGEKAILYPICNSQLKDKILKDLLDEFLYEDNFNKPLSNVYFGFFYKKIAFWVIVTCMIAFIKPSFILFSIAMFIILFIIGHMEFKNTALGINRSLVCICHNSFNKTQSVLKMSTIQSITSSYNYFQHNKRVCNYKFILYSSNYGKELKVKNLKDNAVEKFFR</sequence>
<evidence type="ECO:0000256" key="1">
    <source>
        <dbReference type="SAM" id="Phobius"/>
    </source>
</evidence>
<dbReference type="PANTHER" id="PTHR34473">
    <property type="entry name" value="UPF0699 TRANSMEMBRANE PROTEIN YDBS"/>
    <property type="match status" value="1"/>
</dbReference>
<proteinExistence type="predicted"/>
<protein>
    <submittedName>
        <fullName evidence="3">Bacterial membrane flanked domain protein</fullName>
    </submittedName>
</protein>
<dbReference type="InterPro" id="IPR005182">
    <property type="entry name" value="YdbS-like_PH"/>
</dbReference>
<organism evidence="3 4">
    <name type="scientific">Clostridium ragsdalei P11</name>
    <dbReference type="NCBI Taxonomy" id="1353534"/>
    <lineage>
        <taxon>Bacteria</taxon>
        <taxon>Bacillati</taxon>
        <taxon>Bacillota</taxon>
        <taxon>Clostridia</taxon>
        <taxon>Eubacteriales</taxon>
        <taxon>Clostridiaceae</taxon>
        <taxon>Clostridium</taxon>
    </lineage>
</organism>
<keyword evidence="1" id="KW-0472">Membrane</keyword>
<feature type="domain" description="YdbS-like PH" evidence="2">
    <location>
        <begin position="64"/>
        <end position="143"/>
    </location>
</feature>
<dbReference type="PATRIC" id="fig|1353534.3.peg.3177"/>
<dbReference type="PIRSF" id="PIRSF026631">
    <property type="entry name" value="UCP026631"/>
    <property type="match status" value="1"/>
</dbReference>
<feature type="domain" description="YdbS-like PH" evidence="2">
    <location>
        <begin position="248"/>
        <end position="314"/>
    </location>
</feature>
<dbReference type="PANTHER" id="PTHR34473:SF2">
    <property type="entry name" value="UPF0699 TRANSMEMBRANE PROTEIN YDBT"/>
    <property type="match status" value="1"/>
</dbReference>
<reference evidence="3 4" key="1">
    <citation type="journal article" date="2012" name="Front. Microbiol.">
        <title>Draft Genome Sequence of the Virulent Strain 01-B526 of the Fish Pathogen Aeromonas salmonicida.</title>
        <authorList>
            <person name="Charette S.J."/>
            <person name="Brochu F."/>
            <person name="Boyle B."/>
            <person name="Filion G."/>
            <person name="Tanaka K.H."/>
            <person name="Derome N."/>
        </authorList>
    </citation>
    <scope>NUCLEOTIDE SEQUENCE [LARGE SCALE GENOMIC DNA]</scope>
    <source>
        <strain evidence="3 4">P11</strain>
    </source>
</reference>